<protein>
    <submittedName>
        <fullName evidence="1">Uncharacterized protein</fullName>
    </submittedName>
</protein>
<reference evidence="1 2" key="1">
    <citation type="journal article" date="2021" name="Hortic Res">
        <title>High-quality reference genome and annotation aids understanding of berry development for evergreen blueberry (Vaccinium darrowii).</title>
        <authorList>
            <person name="Yu J."/>
            <person name="Hulse-Kemp A.M."/>
            <person name="Babiker E."/>
            <person name="Staton M."/>
        </authorList>
    </citation>
    <scope>NUCLEOTIDE SEQUENCE [LARGE SCALE GENOMIC DNA]</scope>
    <source>
        <strain evidence="2">cv. NJ 8807/NJ 8810</strain>
        <tissue evidence="1">Young leaf</tissue>
    </source>
</reference>
<evidence type="ECO:0000313" key="2">
    <source>
        <dbReference type="Proteomes" id="UP000828048"/>
    </source>
</evidence>
<name>A0ACB7Y0B2_9ERIC</name>
<comment type="caution">
    <text evidence="1">The sequence shown here is derived from an EMBL/GenBank/DDBJ whole genome shotgun (WGS) entry which is preliminary data.</text>
</comment>
<dbReference type="EMBL" id="CM037155">
    <property type="protein sequence ID" value="KAH7846712.1"/>
    <property type="molecule type" value="Genomic_DNA"/>
</dbReference>
<evidence type="ECO:0000313" key="1">
    <source>
        <dbReference type="EMBL" id="KAH7846712.1"/>
    </source>
</evidence>
<accession>A0ACB7Y0B2</accession>
<sequence length="457" mass="51253">MSSQQTSQSKPSKGKGKSKVNETGNEKEKQSRRLWSLKEEEVLLECMLDEFKDGVKWRADNGFKPGFFGAVEILFHKMMPGTTIRANPNIESKVKNWKEKYGLLADMQRLSGFSWNHDTNSVIVDSPDVWEDYVKDRATGEMAEDPAEIRDDGSDEEIEEVGHDESFVGTNDCYTPRFANGEFVHGGATFVDLCAGGSQAGNPSTPTSYANATTPTSNANASTANAPLKKAKKMTKAELKQAALNEALGSYMADTKEVMVKLVDAVSFEQKLSDKRNGVFGHLQQLKLQMEEIFTANAMILASDKKVDEFYSIPEAFRQPWVEMLLKGLLAPKIFWAAMQFSGIIWNFLGFNAVFWAVMCSFLGCYAVFWALMQFSGLFLGCNVQFSGLLCSFLGFNAVFWALMQFSGLLCLVFWAAMQFSRIICSFLCFYAVFWPVMCSFLGCYAVFWDYMQFSVL</sequence>
<gene>
    <name evidence="1" type="ORF">Vadar_017301</name>
</gene>
<keyword evidence="2" id="KW-1185">Reference proteome</keyword>
<dbReference type="Proteomes" id="UP000828048">
    <property type="component" value="Chromosome 5"/>
</dbReference>
<proteinExistence type="predicted"/>
<organism evidence="1 2">
    <name type="scientific">Vaccinium darrowii</name>
    <dbReference type="NCBI Taxonomy" id="229202"/>
    <lineage>
        <taxon>Eukaryota</taxon>
        <taxon>Viridiplantae</taxon>
        <taxon>Streptophyta</taxon>
        <taxon>Embryophyta</taxon>
        <taxon>Tracheophyta</taxon>
        <taxon>Spermatophyta</taxon>
        <taxon>Magnoliopsida</taxon>
        <taxon>eudicotyledons</taxon>
        <taxon>Gunneridae</taxon>
        <taxon>Pentapetalae</taxon>
        <taxon>asterids</taxon>
        <taxon>Ericales</taxon>
        <taxon>Ericaceae</taxon>
        <taxon>Vaccinioideae</taxon>
        <taxon>Vaccinieae</taxon>
        <taxon>Vaccinium</taxon>
    </lineage>
</organism>